<dbReference type="GO" id="GO:0005634">
    <property type="term" value="C:nucleus"/>
    <property type="evidence" value="ECO:0007669"/>
    <property type="project" value="TreeGrafter"/>
</dbReference>
<evidence type="ECO:0000313" key="9">
    <source>
        <dbReference type="EMBL" id="KAG5651833.1"/>
    </source>
</evidence>
<dbReference type="GO" id="GO:0016791">
    <property type="term" value="F:phosphatase activity"/>
    <property type="evidence" value="ECO:0007669"/>
    <property type="project" value="TreeGrafter"/>
</dbReference>
<comment type="catalytic activity">
    <reaction evidence="1 7">
        <text>beta-D-fructose 1-phosphate + H2O = D-fructose + phosphate</text>
        <dbReference type="Rhea" id="RHEA:35603"/>
        <dbReference type="ChEBI" id="CHEBI:15377"/>
        <dbReference type="ChEBI" id="CHEBI:37721"/>
        <dbReference type="ChEBI" id="CHEBI:43474"/>
        <dbReference type="ChEBI" id="CHEBI:138881"/>
    </reaction>
</comment>
<dbReference type="InterPro" id="IPR002791">
    <property type="entry name" value="ARMT1-like_metal-bd"/>
</dbReference>
<evidence type="ECO:0000256" key="1">
    <source>
        <dbReference type="ARBA" id="ARBA00001326"/>
    </source>
</evidence>
<dbReference type="SUPFAM" id="SSF111321">
    <property type="entry name" value="AF1104-like"/>
    <property type="match status" value="1"/>
</dbReference>
<proteinExistence type="inferred from homology"/>
<feature type="domain" description="Damage-control phosphatase ARMT1-like metal-binding" evidence="8">
    <location>
        <begin position="1"/>
        <end position="197"/>
    </location>
</feature>
<dbReference type="AlphaFoldDB" id="A0A9P7GKN0"/>
<dbReference type="PANTHER" id="PTHR12260:SF6">
    <property type="entry name" value="DAMAGE-CONTROL PHOSPHATASE ARMT1"/>
    <property type="match status" value="1"/>
</dbReference>
<dbReference type="EC" id="3.1.3.-" evidence="7"/>
<dbReference type="Proteomes" id="UP000717328">
    <property type="component" value="Unassembled WGS sequence"/>
</dbReference>
<keyword evidence="4 7" id="KW-0378">Hydrolase</keyword>
<evidence type="ECO:0000256" key="7">
    <source>
        <dbReference type="RuleBase" id="RU367030"/>
    </source>
</evidence>
<reference evidence="9" key="1">
    <citation type="submission" date="2021-02" db="EMBL/GenBank/DDBJ databases">
        <authorList>
            <person name="Nieuwenhuis M."/>
            <person name="Van De Peppel L.J.J."/>
        </authorList>
    </citation>
    <scope>NUCLEOTIDE SEQUENCE</scope>
    <source>
        <strain evidence="9">D49</strain>
    </source>
</reference>
<evidence type="ECO:0000256" key="4">
    <source>
        <dbReference type="ARBA" id="ARBA00022801"/>
    </source>
</evidence>
<comment type="function">
    <text evidence="7">Metal-dependent phosphatase that shows phosphatase activity against several substrates, including fructose-1-phosphate and fructose-6-phosphate. Its preference for fructose-1-phosphate, a strong glycating agent that causes DNA damage rather than a canonical yeast metabolite, suggests a damage-control function in hexose phosphate metabolism.</text>
</comment>
<comment type="cofactor">
    <cofactor evidence="7">
        <name>Mn(2+)</name>
        <dbReference type="ChEBI" id="CHEBI:29035"/>
    </cofactor>
    <cofactor evidence="7">
        <name>Ni(2+)</name>
        <dbReference type="ChEBI" id="CHEBI:49786"/>
    </cofactor>
</comment>
<evidence type="ECO:0000256" key="3">
    <source>
        <dbReference type="ARBA" id="ARBA00022723"/>
    </source>
</evidence>
<keyword evidence="3 7" id="KW-0479">Metal-binding</keyword>
<keyword evidence="5 7" id="KW-0464">Manganese</keyword>
<comment type="catalytic activity">
    <reaction evidence="6 7">
        <text>beta-D-fructose 6-phosphate = dihydroxyacetone + D-glyceraldehyde 3-phosphate</text>
        <dbReference type="Rhea" id="RHEA:28002"/>
        <dbReference type="ChEBI" id="CHEBI:16016"/>
        <dbReference type="ChEBI" id="CHEBI:57634"/>
        <dbReference type="ChEBI" id="CHEBI:59776"/>
    </reaction>
</comment>
<dbReference type="InterPro" id="IPR036075">
    <property type="entry name" value="ARMT-1-like_metal-bd_sf"/>
</dbReference>
<accession>A0A9P7GKN0</accession>
<feature type="non-terminal residue" evidence="9">
    <location>
        <position position="202"/>
    </location>
</feature>
<comment type="similarity">
    <text evidence="2 7">Belongs to the damage-control phosphatase family. Sugar phosphate phosphatase III subfamily.</text>
</comment>
<dbReference type="Gene3D" id="3.40.50.10880">
    <property type="entry name" value="Uncharacterised protein PF01937, DUF89, domain 3"/>
    <property type="match status" value="1"/>
</dbReference>
<comment type="caution">
    <text evidence="9">The sequence shown here is derived from an EMBL/GenBank/DDBJ whole genome shotgun (WGS) entry which is preliminary data.</text>
</comment>
<comment type="domain">
    <text evidence="7">Subfamily III proteins have a conserved RTxK motif about 40-50 residues from the C-terminus; the threonine may be replaced by serine or cysteine.</text>
</comment>
<keyword evidence="10" id="KW-1185">Reference proteome</keyword>
<sequence length="202" mass="22740">GNATDLSLLTHMSAEDIAHLQSVGEDAQAARKQFILKDDQEILWNHLSSLKNGRVDFILDNSGFELFTDLVFADFLVTYTPHVSKVFFHPKLIPWFVSDVTPPDFGKAITSLLDPAFFQSPADGTSKGSEHLLWMVTRWKDYIHRGVFELSVPVDSPLGGCGLLAEFWTAPWPYWNMEILSPNLFKDLQTSNLVIFKVLAPT</sequence>
<dbReference type="EMBL" id="JABCKI010000193">
    <property type="protein sequence ID" value="KAG5651833.1"/>
    <property type="molecule type" value="Genomic_DNA"/>
</dbReference>
<evidence type="ECO:0000259" key="8">
    <source>
        <dbReference type="Pfam" id="PF01937"/>
    </source>
</evidence>
<dbReference type="GO" id="GO:0006974">
    <property type="term" value="P:DNA damage response"/>
    <property type="evidence" value="ECO:0007669"/>
    <property type="project" value="TreeGrafter"/>
</dbReference>
<evidence type="ECO:0000313" key="10">
    <source>
        <dbReference type="Proteomes" id="UP000717328"/>
    </source>
</evidence>
<evidence type="ECO:0000256" key="6">
    <source>
        <dbReference type="ARBA" id="ARBA00048809"/>
    </source>
</evidence>
<reference evidence="9" key="2">
    <citation type="submission" date="2021-10" db="EMBL/GenBank/DDBJ databases">
        <title>Phylogenomics reveals ancestral predisposition of the termite-cultivated fungus Termitomyces towards a domesticated lifestyle.</title>
        <authorList>
            <person name="Auxier B."/>
            <person name="Grum-Grzhimaylo A."/>
            <person name="Cardenas M.E."/>
            <person name="Lodge J.D."/>
            <person name="Laessoe T."/>
            <person name="Pedersen O."/>
            <person name="Smith M.E."/>
            <person name="Kuyper T.W."/>
            <person name="Franco-Molano E.A."/>
            <person name="Baroni T.J."/>
            <person name="Aanen D.K."/>
        </authorList>
    </citation>
    <scope>NUCLEOTIDE SEQUENCE</scope>
    <source>
        <strain evidence="9">D49</strain>
    </source>
</reference>
<dbReference type="PANTHER" id="PTHR12260">
    <property type="entry name" value="DAMAGE-CONTROL PHOSPHATASE ARMT1"/>
    <property type="match status" value="1"/>
</dbReference>
<evidence type="ECO:0000256" key="5">
    <source>
        <dbReference type="ARBA" id="ARBA00023211"/>
    </source>
</evidence>
<name>A0A9P7GKN0_9AGAR</name>
<gene>
    <name evidence="9" type="ORF">H0H81_007265</name>
</gene>
<evidence type="ECO:0000256" key="2">
    <source>
        <dbReference type="ARBA" id="ARBA00009519"/>
    </source>
</evidence>
<dbReference type="OrthoDB" id="5046242at2759"/>
<dbReference type="GO" id="GO:0046872">
    <property type="term" value="F:metal ion binding"/>
    <property type="evidence" value="ECO:0007669"/>
    <property type="project" value="UniProtKB-UniRule"/>
</dbReference>
<dbReference type="Pfam" id="PF01937">
    <property type="entry name" value="ARMT1-like_dom"/>
    <property type="match status" value="1"/>
</dbReference>
<protein>
    <recommendedName>
        <fullName evidence="7">Sugar phosphate phosphatase</fullName>
        <ecNumber evidence="7">3.1.3.-</ecNumber>
    </recommendedName>
</protein>
<organism evidence="9 10">
    <name type="scientific">Sphagnurus paluster</name>
    <dbReference type="NCBI Taxonomy" id="117069"/>
    <lineage>
        <taxon>Eukaryota</taxon>
        <taxon>Fungi</taxon>
        <taxon>Dikarya</taxon>
        <taxon>Basidiomycota</taxon>
        <taxon>Agaricomycotina</taxon>
        <taxon>Agaricomycetes</taxon>
        <taxon>Agaricomycetidae</taxon>
        <taxon>Agaricales</taxon>
        <taxon>Tricholomatineae</taxon>
        <taxon>Lyophyllaceae</taxon>
        <taxon>Sphagnurus</taxon>
    </lineage>
</organism>
<dbReference type="InterPro" id="IPR039763">
    <property type="entry name" value="ARMT1"/>
</dbReference>